<dbReference type="AlphaFoldDB" id="A0A9X3Z5V9"/>
<dbReference type="Gene3D" id="3.40.50.1000">
    <property type="entry name" value="HAD superfamily/HAD-like"/>
    <property type="match status" value="1"/>
</dbReference>
<name>A0A9X3Z5V9_9PROT</name>
<accession>A0A9X3Z5V9</accession>
<dbReference type="EMBL" id="JANWOI010000001">
    <property type="protein sequence ID" value="MDA5192511.1"/>
    <property type="molecule type" value="Genomic_DNA"/>
</dbReference>
<dbReference type="InterPro" id="IPR010037">
    <property type="entry name" value="FkbH_domain"/>
</dbReference>
<reference evidence="1" key="2">
    <citation type="journal article" date="2023" name="Syst. Appl. Microbiol.">
        <title>Govania unica gen. nov., sp. nov., a rare biosphere bacterium that represents a novel family in the class Alphaproteobacteria.</title>
        <authorList>
            <person name="Vandamme P."/>
            <person name="Peeters C."/>
            <person name="Hettiarachchi A."/>
            <person name="Cnockaert M."/>
            <person name="Carlier A."/>
        </authorList>
    </citation>
    <scope>NUCLEOTIDE SEQUENCE</scope>
    <source>
        <strain evidence="1">LMG 31809</strain>
    </source>
</reference>
<dbReference type="SUPFAM" id="SSF56784">
    <property type="entry name" value="HAD-like"/>
    <property type="match status" value="1"/>
</dbReference>
<keyword evidence="2" id="KW-1185">Reference proteome</keyword>
<dbReference type="InterPro" id="IPR036412">
    <property type="entry name" value="HAD-like_sf"/>
</dbReference>
<organism evidence="1 2">
    <name type="scientific">Govanella unica</name>
    <dbReference type="NCBI Taxonomy" id="2975056"/>
    <lineage>
        <taxon>Bacteria</taxon>
        <taxon>Pseudomonadati</taxon>
        <taxon>Pseudomonadota</taxon>
        <taxon>Alphaproteobacteria</taxon>
        <taxon>Emcibacterales</taxon>
        <taxon>Govanellaceae</taxon>
        <taxon>Govanella</taxon>
    </lineage>
</organism>
<comment type="caution">
    <text evidence="1">The sequence shown here is derived from an EMBL/GenBank/DDBJ whole genome shotgun (WGS) entry which is preliminary data.</text>
</comment>
<dbReference type="InterPro" id="IPR010033">
    <property type="entry name" value="HAD_SF_ppase_IIIC"/>
</dbReference>
<sequence>MTAEPSSIIAPPLAKIDWQEIIFAPRPQRLQLLRLKASWPCTDIAVRVHRNAPFEYIQQTIAPFLAYADLAGQFEFSDYDDSLPFQALESDADVELIWLDHERYRDRMDAATLTDWLRARCAALRQLSTAPILINNWPADHETANGFNSLLQEVVKTVSGVRVIDLLPIYEDLGDAFLDRRLAAVGATTLSGTANLMIARHLGLDILPASLRPRLKAIALDLDNTLYAGVLGEDGPEGLELTPAHKLLQEKLRELRDSGLFLAVISKNDPQDVERLFETRKDFPLQRHDFSVMSVSWGRKSSGLATIAEKLRIGLDATLYLDDNTGELAEVTALQPDIKVIYAADPTHALNALTDYPNLRAVSADATDQLRVNDLAAAEQRAALRTQSLNPADYLASLATKLAISVNDPSQLSRAHSLANKTNQFILSLRRFTEAEVAAWVQDPDNRLVTISMSDRLSDSGNIAAVFLKRHGGTIEVSELCVSCRALGRNIEDLLLIKAIEIAYPDFTPHDLTIHHVTGPRNEPGRSWLRAFAALTEITANGYITLPWPPPKAKEILDISILVRSA</sequence>
<protein>
    <submittedName>
        <fullName evidence="1">HAD-IIIC family phosphatase</fullName>
    </submittedName>
</protein>
<dbReference type="RefSeq" id="WP_274942217.1">
    <property type="nucleotide sequence ID" value="NZ_JANWOI010000001.1"/>
</dbReference>
<dbReference type="GO" id="GO:0016788">
    <property type="term" value="F:hydrolase activity, acting on ester bonds"/>
    <property type="evidence" value="ECO:0007669"/>
    <property type="project" value="UniProtKB-ARBA"/>
</dbReference>
<dbReference type="InterPro" id="IPR023214">
    <property type="entry name" value="HAD_sf"/>
</dbReference>
<dbReference type="NCBIfam" id="TIGR01681">
    <property type="entry name" value="HAD-SF-IIIC"/>
    <property type="match status" value="1"/>
</dbReference>
<evidence type="ECO:0000313" key="2">
    <source>
        <dbReference type="Proteomes" id="UP001141619"/>
    </source>
</evidence>
<reference evidence="1" key="1">
    <citation type="submission" date="2022-08" db="EMBL/GenBank/DDBJ databases">
        <authorList>
            <person name="Vandamme P."/>
            <person name="Hettiarachchi A."/>
            <person name="Peeters C."/>
            <person name="Cnockaert M."/>
            <person name="Carlier A."/>
        </authorList>
    </citation>
    <scope>NUCLEOTIDE SEQUENCE</scope>
    <source>
        <strain evidence="1">LMG 31809</strain>
    </source>
</reference>
<dbReference type="Proteomes" id="UP001141619">
    <property type="component" value="Unassembled WGS sequence"/>
</dbReference>
<dbReference type="NCBIfam" id="TIGR01686">
    <property type="entry name" value="FkbH"/>
    <property type="match status" value="1"/>
</dbReference>
<dbReference type="InterPro" id="IPR036514">
    <property type="entry name" value="SGNH_hydro_sf"/>
</dbReference>
<proteinExistence type="predicted"/>
<gene>
    <name evidence="1" type="ORF">NYP16_00870</name>
</gene>
<dbReference type="Gene3D" id="3.40.50.1110">
    <property type="entry name" value="SGNH hydrolase"/>
    <property type="match status" value="1"/>
</dbReference>
<evidence type="ECO:0000313" key="1">
    <source>
        <dbReference type="EMBL" id="MDA5192511.1"/>
    </source>
</evidence>